<dbReference type="eggNOG" id="ENOG502S0P4">
    <property type="taxonomic scope" value="Eukaryota"/>
</dbReference>
<accession>A0A1X7V7Z9</accession>
<dbReference type="SMART" id="SM00705">
    <property type="entry name" value="THEG"/>
    <property type="match status" value="5"/>
</dbReference>
<proteinExistence type="predicted"/>
<dbReference type="GO" id="GO:0007283">
    <property type="term" value="P:spermatogenesis"/>
    <property type="evidence" value="ECO:0007669"/>
    <property type="project" value="TreeGrafter"/>
</dbReference>
<dbReference type="OrthoDB" id="25466at2759"/>
<dbReference type="InterPro" id="IPR006623">
    <property type="entry name" value="THEG"/>
</dbReference>
<dbReference type="OMA" id="YWVDKIP"/>
<dbReference type="PANTHER" id="PTHR15901:SF16">
    <property type="entry name" value="TESTICULAR HAPLOID EXPRESSED GENE PROTEIN"/>
    <property type="match status" value="1"/>
</dbReference>
<reference evidence="3" key="1">
    <citation type="journal article" date="2010" name="Nature">
        <title>The Amphimedon queenslandica genome and the evolution of animal complexity.</title>
        <authorList>
            <person name="Srivastava M."/>
            <person name="Simakov O."/>
            <person name="Chapman J."/>
            <person name="Fahey B."/>
            <person name="Gauthier M.E."/>
            <person name="Mitros T."/>
            <person name="Richards G.S."/>
            <person name="Conaco C."/>
            <person name="Dacre M."/>
            <person name="Hellsten U."/>
            <person name="Larroux C."/>
            <person name="Putnam N.H."/>
            <person name="Stanke M."/>
            <person name="Adamska M."/>
            <person name="Darling A."/>
            <person name="Degnan S.M."/>
            <person name="Oakley T.H."/>
            <person name="Plachetzki D.C."/>
            <person name="Zhai Y."/>
            <person name="Adamski M."/>
            <person name="Calcino A."/>
            <person name="Cummins S.F."/>
            <person name="Goodstein D.M."/>
            <person name="Harris C."/>
            <person name="Jackson D.J."/>
            <person name="Leys S.P."/>
            <person name="Shu S."/>
            <person name="Woodcroft B.J."/>
            <person name="Vervoort M."/>
            <person name="Kosik K.S."/>
            <person name="Manning G."/>
            <person name="Degnan B.M."/>
            <person name="Rokhsar D.S."/>
        </authorList>
    </citation>
    <scope>NUCLEOTIDE SEQUENCE [LARGE SCALE GENOMIC DNA]</scope>
</reference>
<keyword evidence="3" id="KW-1185">Reference proteome</keyword>
<organism evidence="2">
    <name type="scientific">Amphimedon queenslandica</name>
    <name type="common">Sponge</name>
    <dbReference type="NCBI Taxonomy" id="400682"/>
    <lineage>
        <taxon>Eukaryota</taxon>
        <taxon>Metazoa</taxon>
        <taxon>Porifera</taxon>
        <taxon>Demospongiae</taxon>
        <taxon>Heteroscleromorpha</taxon>
        <taxon>Haplosclerida</taxon>
        <taxon>Niphatidae</taxon>
        <taxon>Amphimedon</taxon>
    </lineage>
</organism>
<keyword evidence="1" id="KW-0677">Repeat</keyword>
<dbReference type="EnsemblMetazoa" id="Aqu2.1.36103_001">
    <property type="protein sequence ID" value="Aqu2.1.36103_001"/>
    <property type="gene ID" value="Aqu2.1.36103"/>
</dbReference>
<dbReference type="PANTHER" id="PTHR15901">
    <property type="entry name" value="TESTICULAR HAPLOID EXPRESSED GENE PROTEIN"/>
    <property type="match status" value="1"/>
</dbReference>
<evidence type="ECO:0000313" key="3">
    <source>
        <dbReference type="Proteomes" id="UP000007879"/>
    </source>
</evidence>
<dbReference type="EnsemblMetazoa" id="XM_003385330.3">
    <property type="protein sequence ID" value="XP_003385378.1"/>
    <property type="gene ID" value="LOC100633422"/>
</dbReference>
<evidence type="ECO:0000313" key="2">
    <source>
        <dbReference type="EnsemblMetazoa" id="Aqu2.1.36103_001"/>
    </source>
</evidence>
<sequence length="256" mass="29067">MTLKEAVRHIDQISKAKPIPEGFLEDRRSVYWRSGILPKDYSKTTEFALTPRLSELSRPKTPHKYYVPDRPTPKWDINPAALVTSSTPRLNELARHKTLPPEYKPPRPLFTKVSQRALSACPSPRISQLASHKNYPSLPIKPQSEWEWCQWTSDIPSKALQATATARLEELATPKTLPKSHQPSKPTQWIISKATLQHIATDRLAKLAQAKQVPGYQKDYNPRAWVVSRAALLAQPSPLIENLAKPIPRKCRQKKA</sequence>
<protein>
    <recommendedName>
        <fullName evidence="4">Testicular haploid expressed gene protein-like</fullName>
    </recommendedName>
</protein>
<dbReference type="Proteomes" id="UP000007879">
    <property type="component" value="Unassembled WGS sequence"/>
</dbReference>
<name>A0A1X7V7Z9_AMPQE</name>
<gene>
    <name evidence="2" type="primary">100633422</name>
</gene>
<dbReference type="KEGG" id="aqu:100633422"/>
<dbReference type="Pfam" id="PF14912">
    <property type="entry name" value="THEG"/>
    <property type="match status" value="3"/>
</dbReference>
<dbReference type="InParanoid" id="A0A1X7V7Z9"/>
<dbReference type="AlphaFoldDB" id="A0A1X7V7Z9"/>
<evidence type="ECO:0000256" key="1">
    <source>
        <dbReference type="ARBA" id="ARBA00022737"/>
    </source>
</evidence>
<dbReference type="InterPro" id="IPR042401">
    <property type="entry name" value="SPMAP2-like"/>
</dbReference>
<reference evidence="2" key="2">
    <citation type="submission" date="2017-05" db="UniProtKB">
        <authorList>
            <consortium name="EnsemblMetazoa"/>
        </authorList>
    </citation>
    <scope>IDENTIFICATION</scope>
</reference>
<evidence type="ECO:0008006" key="4">
    <source>
        <dbReference type="Google" id="ProtNLM"/>
    </source>
</evidence>
<dbReference type="STRING" id="400682.A0A1X7V7Z9"/>